<dbReference type="PANTHER" id="PTHR11091:SF0">
    <property type="entry name" value="MALATE DEHYDROGENASE"/>
    <property type="match status" value="1"/>
</dbReference>
<dbReference type="InterPro" id="IPR043144">
    <property type="entry name" value="Mal/L-sulf/L-lact_DH-like_ah"/>
</dbReference>
<proteinExistence type="inferred from homology"/>
<dbReference type="Pfam" id="PF02615">
    <property type="entry name" value="Ldh_2"/>
    <property type="match status" value="1"/>
</dbReference>
<dbReference type="AlphaFoldDB" id="A0A511ZK04"/>
<evidence type="ECO:0000256" key="2">
    <source>
        <dbReference type="ARBA" id="ARBA00023002"/>
    </source>
</evidence>
<sequence length="348" mass="37600">MYTMKLSNVETFTLDALQAVGVDKKEAEICAKNISFADKQGTDTHGIMRVPVYIERLQSGAFNAKPNTKWVKETDTMAVLDADDGMGHYPAQLAMEKAIEKAREKGIGFATLYNGNHIGAGACYAQMAAEQGMIGFLTTNAGSLMAPSGGKERVLGNNPLCFSIPRKGKDPITLDIANSVVAGGKLQLASSKGEEIPLGWALDAEGNPTTDPDKGLEGTLVPIGGHKGYGLTLIMDILAGVLSGANYSKNISLLDYDKPNKVGCTMIVIDIDKIMPLDRFYDRLDDFTAIIVNSEKIDKNGHIYLPGEIEAQTKQKRLEAGVDIADSLHEELVELCKELNLDKEKYGL</sequence>
<gene>
    <name evidence="3" type="ORF">OSO01_25310</name>
</gene>
<dbReference type="Proteomes" id="UP000321558">
    <property type="component" value="Unassembled WGS sequence"/>
</dbReference>
<accession>A0A511ZK04</accession>
<evidence type="ECO:0000256" key="1">
    <source>
        <dbReference type="ARBA" id="ARBA00006056"/>
    </source>
</evidence>
<keyword evidence="2" id="KW-0560">Oxidoreductase</keyword>
<dbReference type="InterPro" id="IPR043143">
    <property type="entry name" value="Mal/L-sulf/L-lact_DH-like_NADP"/>
</dbReference>
<comment type="caution">
    <text evidence="3">The sequence shown here is derived from an EMBL/GenBank/DDBJ whole genome shotgun (WGS) entry which is preliminary data.</text>
</comment>
<dbReference type="EMBL" id="BJYM01000010">
    <property type="protein sequence ID" value="GEN87792.1"/>
    <property type="molecule type" value="Genomic_DNA"/>
</dbReference>
<dbReference type="OrthoDB" id="9769447at2"/>
<comment type="similarity">
    <text evidence="1">Belongs to the LDH2/MDH2 oxidoreductase family.</text>
</comment>
<reference evidence="3 4" key="1">
    <citation type="submission" date="2019-07" db="EMBL/GenBank/DDBJ databases">
        <title>Whole genome shotgun sequence of Oceanobacillus sojae NBRC 105379.</title>
        <authorList>
            <person name="Hosoyama A."/>
            <person name="Uohara A."/>
            <person name="Ohji S."/>
            <person name="Ichikawa N."/>
        </authorList>
    </citation>
    <scope>NUCLEOTIDE SEQUENCE [LARGE SCALE GENOMIC DNA]</scope>
    <source>
        <strain evidence="3 4">NBRC 105379</strain>
    </source>
</reference>
<dbReference type="SUPFAM" id="SSF89733">
    <property type="entry name" value="L-sulfolactate dehydrogenase-like"/>
    <property type="match status" value="1"/>
</dbReference>
<organism evidence="3 4">
    <name type="scientific">Oceanobacillus sojae</name>
    <dbReference type="NCBI Taxonomy" id="582851"/>
    <lineage>
        <taxon>Bacteria</taxon>
        <taxon>Bacillati</taxon>
        <taxon>Bacillota</taxon>
        <taxon>Bacilli</taxon>
        <taxon>Bacillales</taxon>
        <taxon>Bacillaceae</taxon>
        <taxon>Oceanobacillus</taxon>
    </lineage>
</organism>
<dbReference type="InterPro" id="IPR036111">
    <property type="entry name" value="Mal/L-sulfo/L-lacto_DH-like_sf"/>
</dbReference>
<dbReference type="Gene3D" id="1.10.1530.10">
    <property type="match status" value="1"/>
</dbReference>
<dbReference type="RefSeq" id="WP_147210751.1">
    <property type="nucleotide sequence ID" value="NZ_BJYM01000010.1"/>
</dbReference>
<dbReference type="Gene3D" id="3.30.1370.60">
    <property type="entry name" value="Hypothetical oxidoreductase yiak, domain 2"/>
    <property type="match status" value="1"/>
</dbReference>
<protein>
    <submittedName>
        <fullName evidence="3">Malate dehydrogenase</fullName>
    </submittedName>
</protein>
<keyword evidence="4" id="KW-1185">Reference proteome</keyword>
<name>A0A511ZK04_9BACI</name>
<evidence type="ECO:0000313" key="4">
    <source>
        <dbReference type="Proteomes" id="UP000321558"/>
    </source>
</evidence>
<evidence type="ECO:0000313" key="3">
    <source>
        <dbReference type="EMBL" id="GEN87792.1"/>
    </source>
</evidence>
<dbReference type="PANTHER" id="PTHR11091">
    <property type="entry name" value="OXIDOREDUCTASE-RELATED"/>
    <property type="match status" value="1"/>
</dbReference>
<dbReference type="InterPro" id="IPR003767">
    <property type="entry name" value="Malate/L-lactate_DH-like"/>
</dbReference>
<dbReference type="GO" id="GO:0016491">
    <property type="term" value="F:oxidoreductase activity"/>
    <property type="evidence" value="ECO:0007669"/>
    <property type="project" value="UniProtKB-KW"/>
</dbReference>